<evidence type="ECO:0000256" key="3">
    <source>
        <dbReference type="ARBA" id="ARBA00023136"/>
    </source>
</evidence>
<feature type="compositionally biased region" description="Low complexity" evidence="4">
    <location>
        <begin position="526"/>
        <end position="545"/>
    </location>
</feature>
<feature type="compositionally biased region" description="Polar residues" evidence="4">
    <location>
        <begin position="1"/>
        <end position="21"/>
    </location>
</feature>
<feature type="domain" description="ABC transporter" evidence="6">
    <location>
        <begin position="465"/>
        <end position="720"/>
    </location>
</feature>
<evidence type="ECO:0000256" key="5">
    <source>
        <dbReference type="SAM" id="Phobius"/>
    </source>
</evidence>
<dbReference type="PANTHER" id="PTHR43394">
    <property type="entry name" value="ATP-DEPENDENT PERMEASE MDL1, MITOCHONDRIAL"/>
    <property type="match status" value="1"/>
</dbReference>
<evidence type="ECO:0000313" key="9">
    <source>
        <dbReference type="Proteomes" id="UP000693970"/>
    </source>
</evidence>
<reference evidence="8" key="2">
    <citation type="submission" date="2021-04" db="EMBL/GenBank/DDBJ databases">
        <authorList>
            <person name="Podell S."/>
        </authorList>
    </citation>
    <scope>NUCLEOTIDE SEQUENCE</scope>
    <source>
        <strain evidence="8">Hildebrandi</strain>
    </source>
</reference>
<dbReference type="GO" id="GO:0015421">
    <property type="term" value="F:ABC-type oligopeptide transporter activity"/>
    <property type="evidence" value="ECO:0007669"/>
    <property type="project" value="TreeGrafter"/>
</dbReference>
<reference evidence="8" key="1">
    <citation type="journal article" date="2021" name="Sci. Rep.">
        <title>Diploid genomic architecture of Nitzschia inconspicua, an elite biomass production diatom.</title>
        <authorList>
            <person name="Oliver A."/>
            <person name="Podell S."/>
            <person name="Pinowska A."/>
            <person name="Traller J.C."/>
            <person name="Smith S.R."/>
            <person name="McClure R."/>
            <person name="Beliaev A."/>
            <person name="Bohutskyi P."/>
            <person name="Hill E.A."/>
            <person name="Rabines A."/>
            <person name="Zheng H."/>
            <person name="Allen L.Z."/>
            <person name="Kuo A."/>
            <person name="Grigoriev I.V."/>
            <person name="Allen A.E."/>
            <person name="Hazlebeck D."/>
            <person name="Allen E.E."/>
        </authorList>
    </citation>
    <scope>NUCLEOTIDE SEQUENCE</scope>
    <source>
        <strain evidence="8">Hildebrandi</strain>
    </source>
</reference>
<dbReference type="InterPro" id="IPR039421">
    <property type="entry name" value="Type_1_exporter"/>
</dbReference>
<dbReference type="OrthoDB" id="6500128at2759"/>
<evidence type="ECO:0000256" key="4">
    <source>
        <dbReference type="SAM" id="MobiDB-lite"/>
    </source>
</evidence>
<dbReference type="PROSITE" id="PS50929">
    <property type="entry name" value="ABC_TM1F"/>
    <property type="match status" value="1"/>
</dbReference>
<dbReference type="InterPro" id="IPR003439">
    <property type="entry name" value="ABC_transporter-like_ATP-bd"/>
</dbReference>
<feature type="compositionally biased region" description="Low complexity" evidence="4">
    <location>
        <begin position="207"/>
        <end position="226"/>
    </location>
</feature>
<feature type="region of interest" description="Disordered" evidence="4">
    <location>
        <begin position="1"/>
        <end position="23"/>
    </location>
</feature>
<evidence type="ECO:0000259" key="7">
    <source>
        <dbReference type="PROSITE" id="PS50929"/>
    </source>
</evidence>
<dbReference type="GO" id="GO:0090374">
    <property type="term" value="P:oligopeptide export from mitochondrion"/>
    <property type="evidence" value="ECO:0007669"/>
    <property type="project" value="TreeGrafter"/>
</dbReference>
<dbReference type="Pfam" id="PF00664">
    <property type="entry name" value="ABC_membrane"/>
    <property type="match status" value="2"/>
</dbReference>
<feature type="transmembrane region" description="Helical" evidence="5">
    <location>
        <begin position="399"/>
        <end position="417"/>
    </location>
</feature>
<feature type="transmembrane region" description="Helical" evidence="5">
    <location>
        <begin position="278"/>
        <end position="296"/>
    </location>
</feature>
<accession>A0A9K3Q7R1</accession>
<dbReference type="PROSITE" id="PS50893">
    <property type="entry name" value="ABC_TRANSPORTER_2"/>
    <property type="match status" value="1"/>
</dbReference>
<dbReference type="GO" id="GO:0005743">
    <property type="term" value="C:mitochondrial inner membrane"/>
    <property type="evidence" value="ECO:0007669"/>
    <property type="project" value="TreeGrafter"/>
</dbReference>
<dbReference type="GO" id="GO:0016887">
    <property type="term" value="F:ATP hydrolysis activity"/>
    <property type="evidence" value="ECO:0007669"/>
    <property type="project" value="InterPro"/>
</dbReference>
<keyword evidence="3 5" id="KW-0472">Membrane</keyword>
<feature type="domain" description="ABC transmembrane type-1" evidence="7">
    <location>
        <begin position="66"/>
        <end position="421"/>
    </location>
</feature>
<feature type="region of interest" description="Disordered" evidence="4">
    <location>
        <begin position="526"/>
        <end position="548"/>
    </location>
</feature>
<dbReference type="SMART" id="SM00382">
    <property type="entry name" value="AAA"/>
    <property type="match status" value="1"/>
</dbReference>
<dbReference type="InterPro" id="IPR011527">
    <property type="entry name" value="ABC1_TM_dom"/>
</dbReference>
<evidence type="ECO:0000256" key="2">
    <source>
        <dbReference type="ARBA" id="ARBA00022989"/>
    </source>
</evidence>
<proteinExistence type="predicted"/>
<dbReference type="PANTHER" id="PTHR43394:SF1">
    <property type="entry name" value="ATP-BINDING CASSETTE SUB-FAMILY B MEMBER 10, MITOCHONDRIAL"/>
    <property type="match status" value="1"/>
</dbReference>
<feature type="transmembrane region" description="Helical" evidence="5">
    <location>
        <begin position="355"/>
        <end position="379"/>
    </location>
</feature>
<keyword evidence="9" id="KW-1185">Reference proteome</keyword>
<evidence type="ECO:0000256" key="1">
    <source>
        <dbReference type="ARBA" id="ARBA00022692"/>
    </source>
</evidence>
<dbReference type="GO" id="GO:0005524">
    <property type="term" value="F:ATP binding"/>
    <property type="evidence" value="ECO:0007669"/>
    <property type="project" value="InterPro"/>
</dbReference>
<evidence type="ECO:0000259" key="6">
    <source>
        <dbReference type="PROSITE" id="PS50893"/>
    </source>
</evidence>
<evidence type="ECO:0000313" key="8">
    <source>
        <dbReference type="EMBL" id="KAG7373525.1"/>
    </source>
</evidence>
<dbReference type="AlphaFoldDB" id="A0A9K3Q7R1"/>
<dbReference type="InterPro" id="IPR017871">
    <property type="entry name" value="ABC_transporter-like_CS"/>
</dbReference>
<name>A0A9K3Q7R1_9STRA</name>
<feature type="region of interest" description="Disordered" evidence="4">
    <location>
        <begin position="203"/>
        <end position="226"/>
    </location>
</feature>
<organism evidence="8 9">
    <name type="scientific">Nitzschia inconspicua</name>
    <dbReference type="NCBI Taxonomy" id="303405"/>
    <lineage>
        <taxon>Eukaryota</taxon>
        <taxon>Sar</taxon>
        <taxon>Stramenopiles</taxon>
        <taxon>Ochrophyta</taxon>
        <taxon>Bacillariophyta</taxon>
        <taxon>Bacillariophyceae</taxon>
        <taxon>Bacillariophycidae</taxon>
        <taxon>Bacillariales</taxon>
        <taxon>Bacillariaceae</taxon>
        <taxon>Nitzschia</taxon>
    </lineage>
</organism>
<dbReference type="PROSITE" id="PS00211">
    <property type="entry name" value="ABC_TRANSPORTER_1"/>
    <property type="match status" value="1"/>
</dbReference>
<comment type="caution">
    <text evidence="8">The sequence shown here is derived from an EMBL/GenBank/DDBJ whole genome shotgun (WGS) entry which is preliminary data.</text>
</comment>
<dbReference type="InterPro" id="IPR003593">
    <property type="entry name" value="AAA+_ATPase"/>
</dbReference>
<keyword evidence="1 5" id="KW-0812">Transmembrane</keyword>
<dbReference type="Pfam" id="PF00005">
    <property type="entry name" value="ABC_tran"/>
    <property type="match status" value="1"/>
</dbReference>
<protein>
    <submittedName>
        <fullName evidence="8">Multidrug ABC transporter ATPase/permease</fullName>
    </submittedName>
</protein>
<dbReference type="EMBL" id="JAGRRH010000002">
    <property type="protein sequence ID" value="KAG7373525.1"/>
    <property type="molecule type" value="Genomic_DNA"/>
</dbReference>
<keyword evidence="2 5" id="KW-1133">Transmembrane helix</keyword>
<sequence length="723" mass="79316">MTKPNVPTNNHQNDNTNTSDGDNAVVVAASVVDPSFKNNDETKKRRALVQKAMWSEARTEAFRLSIGALALVASSGINQRVPKLLGRLMESPVTTNTANDNKQRITTTTTTATTTSDSYYFVMQIVWLGTLGGMSSFVRTYMMASSQERIATRLRSKAFATLLLRHDLEWFQSTPVVIQSTQKDDTNNNNNNNNNINNQILEETDSSNESPSPSSSSKAKSSTTITSTGMTPAAIGVILKDDVDTVAQTMTTTIANIIRSSSSCIFGTYSMLSINPQLVGISLLVAPLVGAIALASRKYISKIKAQQQQATMDAASFVQERLEHIYLVQSSNRQDDEIRQYQDVQSSLLRISHRVALANGWSMGIMFSLGTSALCGILLQGRRAVQANEMTSGQLTSFGTYTFLLALGTAGLVRGISEYRNGLQSAMRLYTLIMEPTTSTTVCTNHPSQSLMKNKKSQVVEKETVQSLSVNKVDFSYQSRPSRQVLHQVSFQLSRGEVVALVGRNGSGKSTLASLLTGMYHPSNGTIDIQSNDDNNNTTSSSSKRTSLDDIDRHCQARLVQIVPQQPVLFNMSVLENVRYGRPDATEEQVLEALASVHAKDFVLDDLEGQLQYQVGRNGCRLSGGQRQKIALARAFLADPVFLILDEPNAAMDTEAELALNDTLQACRQANRGLLIITHRAKTLDVVDRIVVLKDGHVVEEGTLTELQRRHGNEFVELMPELE</sequence>
<dbReference type="Proteomes" id="UP000693970">
    <property type="component" value="Unassembled WGS sequence"/>
</dbReference>
<gene>
    <name evidence="8" type="ORF">IV203_034249</name>
</gene>